<keyword evidence="1" id="KW-0732">Signal</keyword>
<name>A0ABU0HAQ7_9HYPH</name>
<gene>
    <name evidence="2" type="ORF">QO014_003797</name>
</gene>
<evidence type="ECO:0000313" key="3">
    <source>
        <dbReference type="Proteomes" id="UP001241603"/>
    </source>
</evidence>
<accession>A0ABU0HAQ7</accession>
<sequence>MRNIFAKAALGAAFFVMASTIGHAAEPVLISYEATPSAGYDLPKLKDAGYAERAAFAEQALTAIVPKIAAAVGVDASKLASEVTPGGYLLKTNASLQSEADIDDATADKFAAGLGYVFRQYSVLVSRLDDPSGKTGFVTVEFPKDKLDAALAQSFFEKAASVDKGLGGGYTAFGDEQIFLNVTDSDGKPYSGLDNAAFLAGLQKAADSFEPQKLKVADSGTAAARFVDNDWDKQPAGDGYIARLGGAGSDVVKALDAVEADYAKLIDEAAAKYGWK</sequence>
<dbReference type="RefSeq" id="WP_266350281.1">
    <property type="nucleotide sequence ID" value="NZ_JAPKNG010000005.1"/>
</dbReference>
<feature type="signal peptide" evidence="1">
    <location>
        <begin position="1"/>
        <end position="24"/>
    </location>
</feature>
<evidence type="ECO:0000256" key="1">
    <source>
        <dbReference type="SAM" id="SignalP"/>
    </source>
</evidence>
<proteinExistence type="predicted"/>
<evidence type="ECO:0000313" key="2">
    <source>
        <dbReference type="EMBL" id="MDQ0439396.1"/>
    </source>
</evidence>
<organism evidence="2 3">
    <name type="scientific">Kaistia dalseonensis</name>
    <dbReference type="NCBI Taxonomy" id="410840"/>
    <lineage>
        <taxon>Bacteria</taxon>
        <taxon>Pseudomonadati</taxon>
        <taxon>Pseudomonadota</taxon>
        <taxon>Alphaproteobacteria</taxon>
        <taxon>Hyphomicrobiales</taxon>
        <taxon>Kaistiaceae</taxon>
        <taxon>Kaistia</taxon>
    </lineage>
</organism>
<reference evidence="2 3" key="1">
    <citation type="submission" date="2023-07" db="EMBL/GenBank/DDBJ databases">
        <title>Genomic Encyclopedia of Type Strains, Phase IV (KMG-IV): sequencing the most valuable type-strain genomes for metagenomic binning, comparative biology and taxonomic classification.</title>
        <authorList>
            <person name="Goeker M."/>
        </authorList>
    </citation>
    <scope>NUCLEOTIDE SEQUENCE [LARGE SCALE GENOMIC DNA]</scope>
    <source>
        <strain evidence="2 3">B6-8</strain>
    </source>
</reference>
<comment type="caution">
    <text evidence="2">The sequence shown here is derived from an EMBL/GenBank/DDBJ whole genome shotgun (WGS) entry which is preliminary data.</text>
</comment>
<protein>
    <submittedName>
        <fullName evidence="2">Uncharacterized protein</fullName>
    </submittedName>
</protein>
<dbReference type="Proteomes" id="UP001241603">
    <property type="component" value="Unassembled WGS sequence"/>
</dbReference>
<feature type="chain" id="PRO_5046706472" evidence="1">
    <location>
        <begin position="25"/>
        <end position="276"/>
    </location>
</feature>
<dbReference type="EMBL" id="JAUSVO010000005">
    <property type="protein sequence ID" value="MDQ0439396.1"/>
    <property type="molecule type" value="Genomic_DNA"/>
</dbReference>
<keyword evidence="3" id="KW-1185">Reference proteome</keyword>